<dbReference type="PANTHER" id="PTHR31558:SF3">
    <property type="entry name" value="CW14 PROTEIN"/>
    <property type="match status" value="1"/>
</dbReference>
<accession>A0A835JYI3</accession>
<feature type="region of interest" description="Disordered" evidence="1">
    <location>
        <begin position="222"/>
        <end position="251"/>
    </location>
</feature>
<name>A0A835JYI3_9ROSI</name>
<feature type="domain" description="Protein ENHANCED DISEASE RESISTANCE 2 C-terminal" evidence="2">
    <location>
        <begin position="282"/>
        <end position="506"/>
    </location>
</feature>
<dbReference type="AlphaFoldDB" id="A0A835JYI3"/>
<gene>
    <name evidence="3" type="ORF">SADUNF_Sadunf08G0156400</name>
</gene>
<evidence type="ECO:0000259" key="2">
    <source>
        <dbReference type="Pfam" id="PF07059"/>
    </source>
</evidence>
<evidence type="ECO:0000313" key="3">
    <source>
        <dbReference type="EMBL" id="KAF9677904.1"/>
    </source>
</evidence>
<dbReference type="PANTHER" id="PTHR31558">
    <property type="entry name" value="CW14 PROTEIN"/>
    <property type="match status" value="1"/>
</dbReference>
<organism evidence="3 4">
    <name type="scientific">Salix dunnii</name>
    <dbReference type="NCBI Taxonomy" id="1413687"/>
    <lineage>
        <taxon>Eukaryota</taxon>
        <taxon>Viridiplantae</taxon>
        <taxon>Streptophyta</taxon>
        <taxon>Embryophyta</taxon>
        <taxon>Tracheophyta</taxon>
        <taxon>Spermatophyta</taxon>
        <taxon>Magnoliopsida</taxon>
        <taxon>eudicotyledons</taxon>
        <taxon>Gunneridae</taxon>
        <taxon>Pentapetalae</taxon>
        <taxon>rosids</taxon>
        <taxon>fabids</taxon>
        <taxon>Malpighiales</taxon>
        <taxon>Salicaceae</taxon>
        <taxon>Saliceae</taxon>
        <taxon>Salix</taxon>
    </lineage>
</organism>
<protein>
    <recommendedName>
        <fullName evidence="2">Protein ENHANCED DISEASE RESISTANCE 2 C-terminal domain-containing protein</fullName>
    </recommendedName>
</protein>
<dbReference type="Proteomes" id="UP000657918">
    <property type="component" value="Chromosome 8"/>
</dbReference>
<dbReference type="OrthoDB" id="9970435at2759"/>
<dbReference type="Pfam" id="PF07059">
    <property type="entry name" value="EDR2_C"/>
    <property type="match status" value="1"/>
</dbReference>
<keyword evidence="4" id="KW-1185">Reference proteome</keyword>
<dbReference type="InterPro" id="IPR009769">
    <property type="entry name" value="EDR2_C"/>
</dbReference>
<feature type="compositionally biased region" description="Basic residues" evidence="1">
    <location>
        <begin position="25"/>
        <end position="38"/>
    </location>
</feature>
<dbReference type="EMBL" id="JADGMS010000008">
    <property type="protein sequence ID" value="KAF9677904.1"/>
    <property type="molecule type" value="Genomic_DNA"/>
</dbReference>
<evidence type="ECO:0000256" key="1">
    <source>
        <dbReference type="SAM" id="MobiDB-lite"/>
    </source>
</evidence>
<comment type="caution">
    <text evidence="3">The sequence shown here is derived from an EMBL/GenBank/DDBJ whole genome shotgun (WGS) entry which is preliminary data.</text>
</comment>
<sequence>MGACVSTPEGCGRCRLNSSEKIKLRRKGKANTTVKRRSVPPCRDDKSDGHASAAPPLCLPSFTNPTFEAGNIEEPWFDSASKFESDCDEDFESFPDDVLSLNGFEGASLSSIAFGRVANHGDCNIVNMQDSSLADQMRKVGDLSGNSTHGPVSNFTKQSNIQVLNSDSDGLSNEVKQPVFLDEITSIDENAGKEEGLLDICGTLPGNCLPCLASSVPSVEKRRSLSSSSPSARKKGALKPPFKWREGNSSSTLSSSKMILQRPLAGSQVPFCPVEKKMLDCWSQIEPCSFKIRGKNYFRDKKKEFGPNCAAYYPFGVDVFLSPRKIDHIARFVNLPAINSVGKVPPILVVNVQIPLYPATIFQSEIDGEGANFVLYFKLSDSYSKELPTHFQESIRRLIDDEVEKVKGFRVDTTVPFRERLKILGRVANVDDLHLSAAERKLMQAYNEKPVLSRPQHEFYLGDNYFEIDIDMHRFSYISRKGFEAFLDRLKICVLDVGLTIQAREQSRRVAGADLVLVRQASAVVQNTGDAREPQQQAAVMGAHPGKINLISCGPLAHVSDIKLIRTDTTLDLSQKAEKGMSCKMSVALILYGFLSCLLVSSLDVVQSKTSRYDMGPTLDEHEQAGDKHLVSNASAVVQNTGDAREPQQQAAVMGTHPGKINLISCGPLVHVSDIKLIRTDTTLDLSQKAEKGMTWKLSLALNLYGCLSCILVSSLDVVQSKPAGIKDTGPNLDEHERAGDTAMASFLHISPIFLS</sequence>
<reference evidence="3 4" key="1">
    <citation type="submission" date="2020-10" db="EMBL/GenBank/DDBJ databases">
        <title>Plant Genome Project.</title>
        <authorList>
            <person name="Zhang R.-G."/>
        </authorList>
    </citation>
    <scope>NUCLEOTIDE SEQUENCE [LARGE SCALE GENOMIC DNA]</scope>
    <source>
        <strain evidence="3">FAFU-HL-1</strain>
        <tissue evidence="3">Leaf</tissue>
    </source>
</reference>
<evidence type="ECO:0000313" key="4">
    <source>
        <dbReference type="Proteomes" id="UP000657918"/>
    </source>
</evidence>
<proteinExistence type="predicted"/>
<feature type="region of interest" description="Disordered" evidence="1">
    <location>
        <begin position="25"/>
        <end position="55"/>
    </location>
</feature>